<name>A0A6D1AIE6_ECOLX</name>
<dbReference type="GO" id="GO:0031177">
    <property type="term" value="F:phosphopantetheine binding"/>
    <property type="evidence" value="ECO:0007669"/>
    <property type="project" value="TreeGrafter"/>
</dbReference>
<dbReference type="EMBL" id="JAAHTE010000562">
    <property type="protein sequence ID" value="NEU02915.1"/>
    <property type="molecule type" value="Genomic_DNA"/>
</dbReference>
<sequence>EEAEFKGVIVLADEEESYHADARNLALPLDSAAMANLTYTSGTTGTPKGNIVTHANILRTVKETNYLSITEQDTILGLSNYVFDAFMFDMFGS</sequence>
<evidence type="ECO:0000256" key="1">
    <source>
        <dbReference type="ARBA" id="ARBA00022598"/>
    </source>
</evidence>
<protein>
    <submittedName>
        <fullName evidence="3">AMP-binding protein</fullName>
    </submittedName>
</protein>
<keyword evidence="1" id="KW-0436">Ligase</keyword>
<evidence type="ECO:0000259" key="2">
    <source>
        <dbReference type="Pfam" id="PF00501"/>
    </source>
</evidence>
<dbReference type="InterPro" id="IPR020845">
    <property type="entry name" value="AMP-binding_CS"/>
</dbReference>
<feature type="domain" description="AMP-dependent synthetase/ligase" evidence="2">
    <location>
        <begin position="24"/>
        <end position="92"/>
    </location>
</feature>
<dbReference type="GO" id="GO:0005829">
    <property type="term" value="C:cytosol"/>
    <property type="evidence" value="ECO:0007669"/>
    <property type="project" value="TreeGrafter"/>
</dbReference>
<evidence type="ECO:0000313" key="3">
    <source>
        <dbReference type="EMBL" id="NEU02915.1"/>
    </source>
</evidence>
<feature type="non-terminal residue" evidence="3">
    <location>
        <position position="93"/>
    </location>
</feature>
<dbReference type="GO" id="GO:0044550">
    <property type="term" value="P:secondary metabolite biosynthetic process"/>
    <property type="evidence" value="ECO:0007669"/>
    <property type="project" value="TreeGrafter"/>
</dbReference>
<proteinExistence type="predicted"/>
<comment type="caution">
    <text evidence="3">The sequence shown here is derived from an EMBL/GenBank/DDBJ whole genome shotgun (WGS) entry which is preliminary data.</text>
</comment>
<feature type="non-terminal residue" evidence="3">
    <location>
        <position position="1"/>
    </location>
</feature>
<dbReference type="PROSITE" id="PS00455">
    <property type="entry name" value="AMP_BINDING"/>
    <property type="match status" value="1"/>
</dbReference>
<dbReference type="GO" id="GO:0043041">
    <property type="term" value="P:amino acid activation for nonribosomal peptide biosynthetic process"/>
    <property type="evidence" value="ECO:0007669"/>
    <property type="project" value="TreeGrafter"/>
</dbReference>
<dbReference type="Gene3D" id="3.40.50.980">
    <property type="match status" value="2"/>
</dbReference>
<dbReference type="Pfam" id="PF00501">
    <property type="entry name" value="AMP-binding"/>
    <property type="match status" value="1"/>
</dbReference>
<reference evidence="3" key="1">
    <citation type="submission" date="2020-02" db="EMBL/GenBank/DDBJ databases">
        <title>Investigating the Use of Bacteriophages as New Decolonization Strategy for Intestinal Carriage of CTX-M-15-producing ST131 Escherichia coli: an In Vitro Continuous Culture System Model.</title>
        <authorList>
            <person name="Bernasconi O.J."/>
            <person name="Campos-Madueno E.I."/>
            <person name="Dona V."/>
            <person name="Perreten V."/>
            <person name="Carattoli A."/>
            <person name="Endimiani A."/>
        </authorList>
    </citation>
    <scope>NUCLEOTIDE SEQUENCE</scope>
    <source>
        <strain evidence="3">4901.28</strain>
    </source>
</reference>
<gene>
    <name evidence="3" type="ORF">G3563_28475</name>
</gene>
<dbReference type="SUPFAM" id="SSF56801">
    <property type="entry name" value="Acetyl-CoA synthetase-like"/>
    <property type="match status" value="1"/>
</dbReference>
<dbReference type="PANTHER" id="PTHR45527:SF1">
    <property type="entry name" value="FATTY ACID SYNTHASE"/>
    <property type="match status" value="1"/>
</dbReference>
<dbReference type="AlphaFoldDB" id="A0A6D1AIE6"/>
<dbReference type="GO" id="GO:0016874">
    <property type="term" value="F:ligase activity"/>
    <property type="evidence" value="ECO:0007669"/>
    <property type="project" value="UniProtKB-KW"/>
</dbReference>
<organism evidence="3">
    <name type="scientific">Escherichia coli</name>
    <dbReference type="NCBI Taxonomy" id="562"/>
    <lineage>
        <taxon>Bacteria</taxon>
        <taxon>Pseudomonadati</taxon>
        <taxon>Pseudomonadota</taxon>
        <taxon>Gammaproteobacteria</taxon>
        <taxon>Enterobacterales</taxon>
        <taxon>Enterobacteriaceae</taxon>
        <taxon>Escherichia</taxon>
    </lineage>
</organism>
<dbReference type="InterPro" id="IPR000873">
    <property type="entry name" value="AMP-dep_synth/lig_dom"/>
</dbReference>
<accession>A0A6D1AIE6</accession>
<dbReference type="PANTHER" id="PTHR45527">
    <property type="entry name" value="NONRIBOSOMAL PEPTIDE SYNTHETASE"/>
    <property type="match status" value="1"/>
</dbReference>